<proteinExistence type="predicted"/>
<dbReference type="PANTHER" id="PTHR15020">
    <property type="entry name" value="FLAVIN REDUCTASE-RELATED"/>
    <property type="match status" value="1"/>
</dbReference>
<dbReference type="EMBL" id="CP003924">
    <property type="protein sequence ID" value="AGS34866.1"/>
    <property type="molecule type" value="Genomic_DNA"/>
</dbReference>
<feature type="domain" description="NAD(P)-binding" evidence="1">
    <location>
        <begin position="8"/>
        <end position="195"/>
    </location>
</feature>
<dbReference type="eggNOG" id="COG0702">
    <property type="taxonomic scope" value="Bacteria"/>
</dbReference>
<dbReference type="Proteomes" id="UP000015388">
    <property type="component" value="Chromosome"/>
</dbReference>
<dbReference type="KEGG" id="cmd:B841_06965"/>
<dbReference type="HOGENOM" id="CLU_025711_1_1_11"/>
<dbReference type="Gene3D" id="3.40.50.720">
    <property type="entry name" value="NAD(P)-binding Rossmann-like Domain"/>
    <property type="match status" value="1"/>
</dbReference>
<accession>S5TJ16</accession>
<dbReference type="SUPFAM" id="SSF51735">
    <property type="entry name" value="NAD(P)-binding Rossmann-fold domains"/>
    <property type="match status" value="1"/>
</dbReference>
<dbReference type="PATRIC" id="fig|1224163.3.peg.1399"/>
<name>S5TJ16_9CORY</name>
<dbReference type="PANTHER" id="PTHR15020:SF50">
    <property type="entry name" value="UPF0659 PROTEIN YMR090W"/>
    <property type="match status" value="1"/>
</dbReference>
<evidence type="ECO:0000313" key="3">
    <source>
        <dbReference type="Proteomes" id="UP000015388"/>
    </source>
</evidence>
<evidence type="ECO:0000313" key="2">
    <source>
        <dbReference type="EMBL" id="AGS34866.1"/>
    </source>
</evidence>
<protein>
    <submittedName>
        <fullName evidence="2">Nucleoside-diphosphate-sugar epimerase</fullName>
    </submittedName>
</protein>
<keyword evidence="3" id="KW-1185">Reference proteome</keyword>
<dbReference type="OrthoDB" id="4248066at2"/>
<dbReference type="Pfam" id="PF13460">
    <property type="entry name" value="NAD_binding_10"/>
    <property type="match status" value="1"/>
</dbReference>
<dbReference type="InterPro" id="IPR036291">
    <property type="entry name" value="NAD(P)-bd_dom_sf"/>
</dbReference>
<dbReference type="STRING" id="1224163.B841_06965"/>
<evidence type="ECO:0000259" key="1">
    <source>
        <dbReference type="Pfam" id="PF13460"/>
    </source>
</evidence>
<reference evidence="2 3" key="1">
    <citation type="submission" date="2012-11" db="EMBL/GenBank/DDBJ databases">
        <title>The complete genome sequence of Corynebacterium maris Coryn-1 (=DSM 45190).</title>
        <authorList>
            <person name="Schaffert L."/>
            <person name="Albersmeier A."/>
            <person name="Kalinowski J."/>
            <person name="Ruckert C."/>
        </authorList>
    </citation>
    <scope>NUCLEOTIDE SEQUENCE [LARGE SCALE GENOMIC DNA]</scope>
    <source>
        <strain evidence="3">Coryn-1</strain>
    </source>
</reference>
<dbReference type="InterPro" id="IPR016040">
    <property type="entry name" value="NAD(P)-bd_dom"/>
</dbReference>
<organism evidence="2 3">
    <name type="scientific">Corynebacterium maris DSM 45190</name>
    <dbReference type="NCBI Taxonomy" id="1224163"/>
    <lineage>
        <taxon>Bacteria</taxon>
        <taxon>Bacillati</taxon>
        <taxon>Actinomycetota</taxon>
        <taxon>Actinomycetes</taxon>
        <taxon>Mycobacteriales</taxon>
        <taxon>Corynebacteriaceae</taxon>
        <taxon>Corynebacterium</taxon>
    </lineage>
</organism>
<dbReference type="AlphaFoldDB" id="S5TJ16"/>
<dbReference type="RefSeq" id="WP_020934799.1">
    <property type="nucleotide sequence ID" value="NC_021915.1"/>
</dbReference>
<sequence length="206" mass="21774">MTKALIIGGHGRVAQMATAQLVDAGVEVASLIRNPDHEADIRGLGAEVIVQDLTEVEDWSAILSGFDVVAWSAGNGGKAGAEGTLAIDRDGELAVISGLESMEKPPYYLTVSYLGWDRLDPEDDGSSWAAYVKAKKAVGKRLTGSHLNYTILAPARLTDEPAGAYDHVENSREAAEATTSRELVAQVLAEFAQAPAQSGTYAFIDA</sequence>
<gene>
    <name evidence="2" type="ORF">B841_06965</name>
</gene>